<dbReference type="AlphaFoldDB" id="A0AA38FU83"/>
<proteinExistence type="predicted"/>
<dbReference type="Proteomes" id="UP000824469">
    <property type="component" value="Unassembled WGS sequence"/>
</dbReference>
<dbReference type="EMBL" id="JAHRHJ020000006">
    <property type="protein sequence ID" value="KAH9310411.1"/>
    <property type="molecule type" value="Genomic_DNA"/>
</dbReference>
<organism evidence="1 2">
    <name type="scientific">Taxus chinensis</name>
    <name type="common">Chinese yew</name>
    <name type="synonym">Taxus wallichiana var. chinensis</name>
    <dbReference type="NCBI Taxonomy" id="29808"/>
    <lineage>
        <taxon>Eukaryota</taxon>
        <taxon>Viridiplantae</taxon>
        <taxon>Streptophyta</taxon>
        <taxon>Embryophyta</taxon>
        <taxon>Tracheophyta</taxon>
        <taxon>Spermatophyta</taxon>
        <taxon>Pinopsida</taxon>
        <taxon>Pinidae</taxon>
        <taxon>Conifers II</taxon>
        <taxon>Cupressales</taxon>
        <taxon>Taxaceae</taxon>
        <taxon>Taxus</taxon>
    </lineage>
</organism>
<evidence type="ECO:0000313" key="2">
    <source>
        <dbReference type="Proteomes" id="UP000824469"/>
    </source>
</evidence>
<gene>
    <name evidence="1" type="ORF">KI387_025446</name>
</gene>
<accession>A0AA38FU83</accession>
<name>A0AA38FU83_TAXCH</name>
<sequence>FDPRNALVESVGRPNQGAVCVDERQISVGYEIGSALLRDVVISIGRPDDSHVLSFVVVAHADGEG</sequence>
<comment type="caution">
    <text evidence="1">The sequence shown here is derived from an EMBL/GenBank/DDBJ whole genome shotgun (WGS) entry which is preliminary data.</text>
</comment>
<reference evidence="1 2" key="1">
    <citation type="journal article" date="2021" name="Nat. Plants">
        <title>The Taxus genome provides insights into paclitaxel biosynthesis.</title>
        <authorList>
            <person name="Xiong X."/>
            <person name="Gou J."/>
            <person name="Liao Q."/>
            <person name="Li Y."/>
            <person name="Zhou Q."/>
            <person name="Bi G."/>
            <person name="Li C."/>
            <person name="Du R."/>
            <person name="Wang X."/>
            <person name="Sun T."/>
            <person name="Guo L."/>
            <person name="Liang H."/>
            <person name="Lu P."/>
            <person name="Wu Y."/>
            <person name="Zhang Z."/>
            <person name="Ro D.K."/>
            <person name="Shang Y."/>
            <person name="Huang S."/>
            <person name="Yan J."/>
        </authorList>
    </citation>
    <scope>NUCLEOTIDE SEQUENCE [LARGE SCALE GENOMIC DNA]</scope>
    <source>
        <strain evidence="1">Ta-2019</strain>
    </source>
</reference>
<protein>
    <submittedName>
        <fullName evidence="1">Uncharacterized protein</fullName>
    </submittedName>
</protein>
<evidence type="ECO:0000313" key="1">
    <source>
        <dbReference type="EMBL" id="KAH9310411.1"/>
    </source>
</evidence>
<feature type="non-terminal residue" evidence="1">
    <location>
        <position position="1"/>
    </location>
</feature>
<feature type="non-terminal residue" evidence="1">
    <location>
        <position position="65"/>
    </location>
</feature>
<keyword evidence="2" id="KW-1185">Reference proteome</keyword>